<evidence type="ECO:0000256" key="1">
    <source>
        <dbReference type="SAM" id="SignalP"/>
    </source>
</evidence>
<name>A0A198A761_9BACL</name>
<reference evidence="2 3" key="1">
    <citation type="submission" date="2016-05" db="EMBL/GenBank/DDBJ databases">
        <title>Paenibacillus sp. 1ZS3-15 nov., isolated from the rhizosphere soil.</title>
        <authorList>
            <person name="Zhang X.X."/>
            <person name="Zhang J."/>
        </authorList>
    </citation>
    <scope>NUCLEOTIDE SEQUENCE [LARGE SCALE GENOMIC DNA]</scope>
    <source>
        <strain evidence="2 3">1ZS3-15</strain>
    </source>
</reference>
<dbReference type="EMBL" id="LYPB01000073">
    <property type="protein sequence ID" value="OAS16940.1"/>
    <property type="molecule type" value="Genomic_DNA"/>
</dbReference>
<protein>
    <recommendedName>
        <fullName evidence="4">CBM-cenC domain-containing protein</fullName>
    </recommendedName>
</protein>
<dbReference type="RefSeq" id="WP_068666101.1">
    <property type="nucleotide sequence ID" value="NZ_LYPB01000073.1"/>
</dbReference>
<evidence type="ECO:0000313" key="2">
    <source>
        <dbReference type="EMBL" id="OAS16940.1"/>
    </source>
</evidence>
<dbReference type="STRING" id="1850517.A8708_01565"/>
<dbReference type="Proteomes" id="UP000078454">
    <property type="component" value="Unassembled WGS sequence"/>
</dbReference>
<gene>
    <name evidence="2" type="ORF">A8708_01565</name>
</gene>
<accession>A0A198A761</accession>
<organism evidence="2 3">
    <name type="scientific">Paenibacillus oryzisoli</name>
    <dbReference type="NCBI Taxonomy" id="1850517"/>
    <lineage>
        <taxon>Bacteria</taxon>
        <taxon>Bacillati</taxon>
        <taxon>Bacillota</taxon>
        <taxon>Bacilli</taxon>
        <taxon>Bacillales</taxon>
        <taxon>Paenibacillaceae</taxon>
        <taxon>Paenibacillus</taxon>
    </lineage>
</organism>
<keyword evidence="1" id="KW-0732">Signal</keyword>
<sequence>MLITNKLRSGQRLLSKLLSCSIVVTLLISMMVVPASVSAADAALVSDDFSSYPPGSFTIGSGNTWTKEGTAPEIAIVKQQTVSGATYASISHGVDASSYVGQRFTAQNAGMIFEFDVNLPSNKGATLFLMDGKINATTSAALRYQLDAGIIKRYNGTSQITSNTSHWYRFQMIFNIPQRTNKCVFSI</sequence>
<proteinExistence type="predicted"/>
<keyword evidence="3" id="KW-1185">Reference proteome</keyword>
<dbReference type="Gene3D" id="2.60.120.260">
    <property type="entry name" value="Galactose-binding domain-like"/>
    <property type="match status" value="1"/>
</dbReference>
<dbReference type="AlphaFoldDB" id="A0A198A761"/>
<feature type="signal peptide" evidence="1">
    <location>
        <begin position="1"/>
        <end position="39"/>
    </location>
</feature>
<comment type="caution">
    <text evidence="2">The sequence shown here is derived from an EMBL/GenBank/DDBJ whole genome shotgun (WGS) entry which is preliminary data.</text>
</comment>
<evidence type="ECO:0000313" key="3">
    <source>
        <dbReference type="Proteomes" id="UP000078454"/>
    </source>
</evidence>
<evidence type="ECO:0008006" key="4">
    <source>
        <dbReference type="Google" id="ProtNLM"/>
    </source>
</evidence>
<feature type="chain" id="PRO_5008277845" description="CBM-cenC domain-containing protein" evidence="1">
    <location>
        <begin position="40"/>
        <end position="187"/>
    </location>
</feature>